<comment type="caution">
    <text evidence="1">The sequence shown here is derived from an EMBL/GenBank/DDBJ whole genome shotgun (WGS) entry which is preliminary data.</text>
</comment>
<sequence length="69" mass="7767">AAAPRPSLWRRLANWREDQVARRALRLAGEPCLVLDPTRLDFAIANAFYDPATGFVGGHSYFLETILHD</sequence>
<accession>A0ABU3Y1Y6</accession>
<proteinExistence type="predicted"/>
<gene>
    <name evidence="1" type="ORF">R0G64_32760</name>
</gene>
<reference evidence="1 2" key="1">
    <citation type="submission" date="2023-10" db="EMBL/GenBank/DDBJ databases">
        <title>Pseudomonas otitidis isolated from a paediatric patient with cystic fibrosis in Chile.</title>
        <authorList>
            <person name="Amsteins-Romero L."/>
            <person name="Opazo-Capurro A."/>
            <person name="Matus-Kohler M."/>
            <person name="Gonzalez-Rocha G."/>
        </authorList>
    </citation>
    <scope>NUCLEOTIDE SEQUENCE [LARGE SCALE GENOMIC DNA]</scope>
    <source>
        <strain evidence="1 2">P-714</strain>
    </source>
</reference>
<organism evidence="1 2">
    <name type="scientific">Metapseudomonas otitidis</name>
    <dbReference type="NCBI Taxonomy" id="319939"/>
    <lineage>
        <taxon>Bacteria</taxon>
        <taxon>Pseudomonadati</taxon>
        <taxon>Pseudomonadota</taxon>
        <taxon>Gammaproteobacteria</taxon>
        <taxon>Pseudomonadales</taxon>
        <taxon>Pseudomonadaceae</taxon>
        <taxon>Metapseudomonas</taxon>
    </lineage>
</organism>
<evidence type="ECO:0000313" key="2">
    <source>
        <dbReference type="Proteomes" id="UP001273935"/>
    </source>
</evidence>
<evidence type="ECO:0000313" key="1">
    <source>
        <dbReference type="EMBL" id="MDV3444069.1"/>
    </source>
</evidence>
<dbReference type="EMBL" id="JAWJUL010000653">
    <property type="protein sequence ID" value="MDV3444069.1"/>
    <property type="molecule type" value="Genomic_DNA"/>
</dbReference>
<keyword evidence="2" id="KW-1185">Reference proteome</keyword>
<dbReference type="Proteomes" id="UP001273935">
    <property type="component" value="Unassembled WGS sequence"/>
</dbReference>
<name>A0ABU3Y1Y6_9GAMM</name>
<feature type="non-terminal residue" evidence="1">
    <location>
        <position position="1"/>
    </location>
</feature>
<feature type="non-terminal residue" evidence="1">
    <location>
        <position position="69"/>
    </location>
</feature>
<protein>
    <submittedName>
        <fullName evidence="1">Uncharacterized protein</fullName>
    </submittedName>
</protein>